<keyword evidence="8" id="KW-0808">Transferase</keyword>
<comment type="catalytic activity">
    <reaction evidence="1">
        <text>2 6,7-dimethyl-8-(1-D-ribityl)lumazine + H(+) = 5-amino-6-(D-ribitylamino)uracil + riboflavin</text>
        <dbReference type="Rhea" id="RHEA:20772"/>
        <dbReference type="ChEBI" id="CHEBI:15378"/>
        <dbReference type="ChEBI" id="CHEBI:15934"/>
        <dbReference type="ChEBI" id="CHEBI:57986"/>
        <dbReference type="ChEBI" id="CHEBI:58201"/>
        <dbReference type="EC" id="2.5.1.9"/>
    </reaction>
</comment>
<dbReference type="InterPro" id="IPR017938">
    <property type="entry name" value="Riboflavin_synthase-like_b-brl"/>
</dbReference>
<dbReference type="NCBIfam" id="NF009566">
    <property type="entry name" value="PRK13020.1"/>
    <property type="match status" value="1"/>
</dbReference>
<evidence type="ECO:0000259" key="12">
    <source>
        <dbReference type="PROSITE" id="PS51177"/>
    </source>
</evidence>
<comment type="pathway">
    <text evidence="3">Cofactor biosynthesis; riboflavin biosynthesis; riboflavin from 2-hydroxy-3-oxobutyl phosphate and 5-amino-6-(D-ribitylamino)uracil: step 2/2.</text>
</comment>
<evidence type="ECO:0000256" key="8">
    <source>
        <dbReference type="ARBA" id="ARBA00022679"/>
    </source>
</evidence>
<evidence type="ECO:0000313" key="13">
    <source>
        <dbReference type="EMBL" id="RKD29386.1"/>
    </source>
</evidence>
<gene>
    <name evidence="13" type="ORF">BET01_08555</name>
</gene>
<dbReference type="Pfam" id="PF00677">
    <property type="entry name" value="Lum_binding"/>
    <property type="match status" value="2"/>
</dbReference>
<dbReference type="Gene3D" id="2.40.30.20">
    <property type="match status" value="2"/>
</dbReference>
<evidence type="ECO:0000256" key="9">
    <source>
        <dbReference type="ARBA" id="ARBA00022737"/>
    </source>
</evidence>
<dbReference type="PIRSF" id="PIRSF000498">
    <property type="entry name" value="Riboflavin_syn_A"/>
    <property type="match status" value="1"/>
</dbReference>
<feature type="domain" description="Lumazine-binding" evidence="12">
    <location>
        <begin position="1"/>
        <end position="96"/>
    </location>
</feature>
<keyword evidence="14" id="KW-1185">Reference proteome</keyword>
<dbReference type="InterPro" id="IPR001783">
    <property type="entry name" value="Lumazine-bd"/>
</dbReference>
<evidence type="ECO:0000256" key="10">
    <source>
        <dbReference type="NCBIfam" id="TIGR00187"/>
    </source>
</evidence>
<accession>A0A419SVX4</accession>
<dbReference type="FunFam" id="2.40.30.20:FF:000003">
    <property type="entry name" value="Riboflavin synthase, alpha subunit"/>
    <property type="match status" value="1"/>
</dbReference>
<name>A0A419SVX4_9FIRM</name>
<dbReference type="PROSITE" id="PS51177">
    <property type="entry name" value="LUMAZINE_BIND"/>
    <property type="match status" value="2"/>
</dbReference>
<dbReference type="AlphaFoldDB" id="A0A419SVX4"/>
<reference evidence="13 14" key="1">
    <citation type="submission" date="2016-08" db="EMBL/GenBank/DDBJ databases">
        <title>A new outlook on sporulation: Clostridium algidixylanolyticum.</title>
        <authorList>
            <person name="Poppleton D.I."/>
            <person name="Gribaldo S."/>
        </authorList>
    </citation>
    <scope>NUCLEOTIDE SEQUENCE [LARGE SCALE GENOMIC DNA]</scope>
    <source>
        <strain evidence="13 14">SPL73</strain>
    </source>
</reference>
<dbReference type="InterPro" id="IPR026017">
    <property type="entry name" value="Lumazine-bd_dom"/>
</dbReference>
<dbReference type="PANTHER" id="PTHR21098:SF12">
    <property type="entry name" value="RIBOFLAVIN SYNTHASE"/>
    <property type="match status" value="1"/>
</dbReference>
<comment type="subunit">
    <text evidence="4">Homotrimer.</text>
</comment>
<dbReference type="GO" id="GO:0009231">
    <property type="term" value="P:riboflavin biosynthetic process"/>
    <property type="evidence" value="ECO:0007669"/>
    <property type="project" value="UniProtKB-KW"/>
</dbReference>
<dbReference type="NCBIfam" id="NF006767">
    <property type="entry name" value="PRK09289.1"/>
    <property type="match status" value="1"/>
</dbReference>
<dbReference type="OrthoDB" id="9788537at2"/>
<comment type="function">
    <text evidence="2">Catalyzes the dismutation of two molecules of 6,7-dimethyl-8-ribityllumazine, resulting in the formation of riboflavin and 5-amino-6-(D-ribitylamino)uracil.</text>
</comment>
<dbReference type="PANTHER" id="PTHR21098">
    <property type="entry name" value="RIBOFLAVIN SYNTHASE ALPHA CHAIN"/>
    <property type="match status" value="1"/>
</dbReference>
<dbReference type="RefSeq" id="WP_120198221.1">
    <property type="nucleotide sequence ID" value="NZ_MCIA01000032.1"/>
</dbReference>
<evidence type="ECO:0000256" key="6">
    <source>
        <dbReference type="ARBA" id="ARBA00013950"/>
    </source>
</evidence>
<feature type="repeat" description="Lumazine-binding" evidence="11">
    <location>
        <begin position="1"/>
        <end position="96"/>
    </location>
</feature>
<evidence type="ECO:0000256" key="1">
    <source>
        <dbReference type="ARBA" id="ARBA00000968"/>
    </source>
</evidence>
<dbReference type="InterPro" id="IPR023366">
    <property type="entry name" value="ATP_synth_asu-like_sf"/>
</dbReference>
<dbReference type="SUPFAM" id="SSF63380">
    <property type="entry name" value="Riboflavin synthase domain-like"/>
    <property type="match status" value="2"/>
</dbReference>
<dbReference type="EC" id="2.5.1.9" evidence="5 10"/>
<proteinExistence type="predicted"/>
<sequence length="212" mass="22937">MFTGLIEEIGNIQGVKKGTNSAILSVQASKIMEDIHVGDSIAVNGVCLTVISISTNGFAADVMHETLNRSSLGKLRIGSLVNLERAMPANGRFGGHIVTGHIDGTGTISDIHRDDNAVWYTLKAPLPVLRYIIEKGSIAIDGISLTVAKVYKDSFHVSIIPHTATNTTLSLRRIGDLVNLENDCIGKYIERLMEKEIPNNNISAGFLTRHGF</sequence>
<keyword evidence="9" id="KW-0677">Repeat</keyword>
<evidence type="ECO:0000256" key="11">
    <source>
        <dbReference type="PROSITE-ProRule" id="PRU00524"/>
    </source>
</evidence>
<feature type="repeat" description="Lumazine-binding" evidence="11">
    <location>
        <begin position="97"/>
        <end position="193"/>
    </location>
</feature>
<evidence type="ECO:0000313" key="14">
    <source>
        <dbReference type="Proteomes" id="UP000284277"/>
    </source>
</evidence>
<comment type="caution">
    <text evidence="13">The sequence shown here is derived from an EMBL/GenBank/DDBJ whole genome shotgun (WGS) entry which is preliminary data.</text>
</comment>
<keyword evidence="7" id="KW-0686">Riboflavin biosynthesis</keyword>
<dbReference type="FunFam" id="2.40.30.20:FF:000004">
    <property type="entry name" value="Riboflavin synthase, alpha subunit"/>
    <property type="match status" value="1"/>
</dbReference>
<feature type="domain" description="Lumazine-binding" evidence="12">
    <location>
        <begin position="97"/>
        <end position="193"/>
    </location>
</feature>
<dbReference type="CDD" id="cd00402">
    <property type="entry name" value="Riboflavin_synthase_like"/>
    <property type="match status" value="1"/>
</dbReference>
<protein>
    <recommendedName>
        <fullName evidence="6 10">Riboflavin synthase</fullName>
        <ecNumber evidence="5 10">2.5.1.9</ecNumber>
    </recommendedName>
</protein>
<evidence type="ECO:0000256" key="2">
    <source>
        <dbReference type="ARBA" id="ARBA00002803"/>
    </source>
</evidence>
<evidence type="ECO:0000256" key="5">
    <source>
        <dbReference type="ARBA" id="ARBA00012827"/>
    </source>
</evidence>
<dbReference type="Proteomes" id="UP000284277">
    <property type="component" value="Unassembled WGS sequence"/>
</dbReference>
<evidence type="ECO:0000256" key="7">
    <source>
        <dbReference type="ARBA" id="ARBA00022619"/>
    </source>
</evidence>
<dbReference type="GO" id="GO:0004746">
    <property type="term" value="F:riboflavin synthase activity"/>
    <property type="evidence" value="ECO:0007669"/>
    <property type="project" value="UniProtKB-UniRule"/>
</dbReference>
<organism evidence="13 14">
    <name type="scientific">Lacrimispora algidixylanolytica</name>
    <dbReference type="NCBI Taxonomy" id="94868"/>
    <lineage>
        <taxon>Bacteria</taxon>
        <taxon>Bacillati</taxon>
        <taxon>Bacillota</taxon>
        <taxon>Clostridia</taxon>
        <taxon>Lachnospirales</taxon>
        <taxon>Lachnospiraceae</taxon>
        <taxon>Lacrimispora</taxon>
    </lineage>
</organism>
<evidence type="ECO:0000256" key="3">
    <source>
        <dbReference type="ARBA" id="ARBA00004887"/>
    </source>
</evidence>
<evidence type="ECO:0000256" key="4">
    <source>
        <dbReference type="ARBA" id="ARBA00011233"/>
    </source>
</evidence>
<dbReference type="EMBL" id="MCIA01000032">
    <property type="protein sequence ID" value="RKD29386.1"/>
    <property type="molecule type" value="Genomic_DNA"/>
</dbReference>
<dbReference type="NCBIfam" id="TIGR00187">
    <property type="entry name" value="ribE"/>
    <property type="match status" value="1"/>
</dbReference>